<comment type="caution">
    <text evidence="2">The sequence shown here is derived from an EMBL/GenBank/DDBJ whole genome shotgun (WGS) entry which is preliminary data.</text>
</comment>
<feature type="signal peptide" evidence="1">
    <location>
        <begin position="1"/>
        <end position="21"/>
    </location>
</feature>
<proteinExistence type="predicted"/>
<organism evidence="2 3">
    <name type="scientific">Prosthecobacter algae</name>
    <dbReference type="NCBI Taxonomy" id="1144682"/>
    <lineage>
        <taxon>Bacteria</taxon>
        <taxon>Pseudomonadati</taxon>
        <taxon>Verrucomicrobiota</taxon>
        <taxon>Verrucomicrobiia</taxon>
        <taxon>Verrucomicrobiales</taxon>
        <taxon>Verrucomicrobiaceae</taxon>
        <taxon>Prosthecobacter</taxon>
    </lineage>
</organism>
<dbReference type="EMBL" id="BAABIA010000001">
    <property type="protein sequence ID" value="GAA5133130.1"/>
    <property type="molecule type" value="Genomic_DNA"/>
</dbReference>
<accession>A0ABP9NSC8</accession>
<evidence type="ECO:0000313" key="2">
    <source>
        <dbReference type="EMBL" id="GAA5133130.1"/>
    </source>
</evidence>
<evidence type="ECO:0000256" key="1">
    <source>
        <dbReference type="SAM" id="SignalP"/>
    </source>
</evidence>
<dbReference type="Proteomes" id="UP001499852">
    <property type="component" value="Unassembled WGS sequence"/>
</dbReference>
<name>A0ABP9NSC8_9BACT</name>
<sequence length="276" mass="29502">MHPASVLLSLCFLTLVSCQTAVPQSAAPALVPGNANAPSQITPTEALAIAERYSTHPWRPFARNILHGEDGAGVVVNTPDISLKDPPERAGWWLPGEVNRGIPYKWGGFDEPVAFDRAIAEGAAGGDVSSPAKRRADNAAVSAAAAGVDCSGFVSRCLKLPTVHDTSQLPSVCYPLEAANLRPGDLLNIPKKHVVLCAGWARPDKSWIYYYETGGSPDYWKPGLKEAPLAAMLALGYQPLRYRGMAYEPTTSGKEVLTRSIRTRVATVTEPTVGEP</sequence>
<gene>
    <name evidence="2" type="ORF">GCM10023213_02400</name>
</gene>
<dbReference type="InterPro" id="IPR038765">
    <property type="entry name" value="Papain-like_cys_pep_sf"/>
</dbReference>
<evidence type="ECO:0008006" key="4">
    <source>
        <dbReference type="Google" id="ProtNLM"/>
    </source>
</evidence>
<dbReference type="RefSeq" id="WP_345734541.1">
    <property type="nucleotide sequence ID" value="NZ_BAABIA010000001.1"/>
</dbReference>
<dbReference type="Gene3D" id="3.90.1720.10">
    <property type="entry name" value="endopeptidase domain like (from Nostoc punctiforme)"/>
    <property type="match status" value="1"/>
</dbReference>
<reference evidence="3" key="1">
    <citation type="journal article" date="2019" name="Int. J. Syst. Evol. Microbiol.">
        <title>The Global Catalogue of Microorganisms (GCM) 10K type strain sequencing project: providing services to taxonomists for standard genome sequencing and annotation.</title>
        <authorList>
            <consortium name="The Broad Institute Genomics Platform"/>
            <consortium name="The Broad Institute Genome Sequencing Center for Infectious Disease"/>
            <person name="Wu L."/>
            <person name="Ma J."/>
        </authorList>
    </citation>
    <scope>NUCLEOTIDE SEQUENCE [LARGE SCALE GENOMIC DNA]</scope>
    <source>
        <strain evidence="3">JCM 18053</strain>
    </source>
</reference>
<dbReference type="SUPFAM" id="SSF54001">
    <property type="entry name" value="Cysteine proteinases"/>
    <property type="match status" value="1"/>
</dbReference>
<feature type="chain" id="PRO_5047398787" description="NlpC/P60 family protein" evidence="1">
    <location>
        <begin position="22"/>
        <end position="276"/>
    </location>
</feature>
<keyword evidence="3" id="KW-1185">Reference proteome</keyword>
<keyword evidence="1" id="KW-0732">Signal</keyword>
<evidence type="ECO:0000313" key="3">
    <source>
        <dbReference type="Proteomes" id="UP001499852"/>
    </source>
</evidence>
<protein>
    <recommendedName>
        <fullName evidence="4">NlpC/P60 family protein</fullName>
    </recommendedName>
</protein>